<evidence type="ECO:0000256" key="1">
    <source>
        <dbReference type="ARBA" id="ARBA00008791"/>
    </source>
</evidence>
<dbReference type="PRINTS" id="PR01438">
    <property type="entry name" value="UNVRSLSTRESS"/>
</dbReference>
<dbReference type="CDD" id="cd00293">
    <property type="entry name" value="USP-like"/>
    <property type="match status" value="2"/>
</dbReference>
<gene>
    <name evidence="3" type="ORF">CP960_02655</name>
</gene>
<feature type="domain" description="UspA" evidence="2">
    <location>
        <begin position="208"/>
        <end position="279"/>
    </location>
</feature>
<evidence type="ECO:0000259" key="2">
    <source>
        <dbReference type="Pfam" id="PF00582"/>
    </source>
</evidence>
<dbReference type="InterPro" id="IPR006016">
    <property type="entry name" value="UspA"/>
</dbReference>
<reference evidence="3 4" key="1">
    <citation type="submission" date="2017-09" db="EMBL/GenBank/DDBJ databases">
        <title>Genomics of the genus Arcobacter.</title>
        <authorList>
            <person name="Perez-Cataluna A."/>
            <person name="Figueras M.J."/>
            <person name="Salas-Masso N."/>
        </authorList>
    </citation>
    <scope>NUCLEOTIDE SEQUENCE [LARGE SCALE GENOMIC DNA]</scope>
    <source>
        <strain evidence="3 4">DSM 18005</strain>
    </source>
</reference>
<keyword evidence="4" id="KW-1185">Reference proteome</keyword>
<organism evidence="3 4">
    <name type="scientific">Malaciobacter halophilus</name>
    <dbReference type="NCBI Taxonomy" id="197482"/>
    <lineage>
        <taxon>Bacteria</taxon>
        <taxon>Pseudomonadati</taxon>
        <taxon>Campylobacterota</taxon>
        <taxon>Epsilonproteobacteria</taxon>
        <taxon>Campylobacterales</taxon>
        <taxon>Arcobacteraceae</taxon>
        <taxon>Malaciobacter</taxon>
    </lineage>
</organism>
<dbReference type="Proteomes" id="UP000233248">
    <property type="component" value="Unassembled WGS sequence"/>
</dbReference>
<dbReference type="SUPFAM" id="SSF52402">
    <property type="entry name" value="Adenine nucleotide alpha hydrolases-like"/>
    <property type="match status" value="2"/>
</dbReference>
<feature type="domain" description="UspA" evidence="2">
    <location>
        <begin position="4"/>
        <end position="152"/>
    </location>
</feature>
<dbReference type="PANTHER" id="PTHR46268:SF6">
    <property type="entry name" value="UNIVERSAL STRESS PROTEIN UP12"/>
    <property type="match status" value="1"/>
</dbReference>
<dbReference type="RefSeq" id="WP_101183687.1">
    <property type="nucleotide sequence ID" value="NZ_CP031218.1"/>
</dbReference>
<dbReference type="KEGG" id="ahs:AHALO_2442"/>
<proteinExistence type="inferred from homology"/>
<dbReference type="Gene3D" id="3.40.50.12370">
    <property type="match status" value="1"/>
</dbReference>
<sequence length="279" mass="31759">MSYILCCVDGKNYSYSACDYAVKISNNMNLPLKFLNIVEHNHYSSKVDLSGSIVLGEREDILEELAKEEEEQSKTAIKAGKELLKELKQRALEKCNNEVIISQLHGEVIENILELENEIEALVIGIKSHAEHEIGENVKEIIRTIHKPVLLVNSEYEEPKKLLVAYNGSNESKKLLQQTSNNPLFKDVKRDIVNLNTNKIESATLLQEAKEIYTKKGYEVEIKTLEGTSEDLLINYFNENSCDILAMGAFGHSRFKEFLFGSFTSKVLSKMRKPLLLFR</sequence>
<dbReference type="OrthoDB" id="9804721at2"/>
<name>A0A2N1J5F7_9BACT</name>
<dbReference type="AlphaFoldDB" id="A0A2N1J5F7"/>
<evidence type="ECO:0000313" key="4">
    <source>
        <dbReference type="Proteomes" id="UP000233248"/>
    </source>
</evidence>
<dbReference type="Pfam" id="PF00582">
    <property type="entry name" value="Usp"/>
    <property type="match status" value="2"/>
</dbReference>
<protein>
    <submittedName>
        <fullName evidence="3">Universal stress protein</fullName>
    </submittedName>
</protein>
<accession>A0A2N1J5F7</accession>
<comment type="similarity">
    <text evidence="1">Belongs to the universal stress protein A family.</text>
</comment>
<comment type="caution">
    <text evidence="3">The sequence shown here is derived from an EMBL/GenBank/DDBJ whole genome shotgun (WGS) entry which is preliminary data.</text>
</comment>
<evidence type="ECO:0000313" key="3">
    <source>
        <dbReference type="EMBL" id="PKI81791.1"/>
    </source>
</evidence>
<dbReference type="InterPro" id="IPR006015">
    <property type="entry name" value="Universal_stress_UspA"/>
</dbReference>
<dbReference type="EMBL" id="NXIF01000008">
    <property type="protein sequence ID" value="PKI81791.1"/>
    <property type="molecule type" value="Genomic_DNA"/>
</dbReference>
<dbReference type="PANTHER" id="PTHR46268">
    <property type="entry name" value="STRESS RESPONSE PROTEIN NHAX"/>
    <property type="match status" value="1"/>
</dbReference>